<feature type="domain" description="M23ase beta-sheet core" evidence="3">
    <location>
        <begin position="298"/>
        <end position="388"/>
    </location>
</feature>
<dbReference type="PANTHER" id="PTHR21666">
    <property type="entry name" value="PEPTIDASE-RELATED"/>
    <property type="match status" value="1"/>
</dbReference>
<dbReference type="Proteomes" id="UP000178744">
    <property type="component" value="Unassembled WGS sequence"/>
</dbReference>
<dbReference type="GO" id="GO:0004222">
    <property type="term" value="F:metalloendopeptidase activity"/>
    <property type="evidence" value="ECO:0007669"/>
    <property type="project" value="TreeGrafter"/>
</dbReference>
<feature type="coiled-coil region" evidence="1">
    <location>
        <begin position="37"/>
        <end position="71"/>
    </location>
</feature>
<keyword evidence="1" id="KW-0175">Coiled coil</keyword>
<feature type="signal peptide" evidence="2">
    <location>
        <begin position="1"/>
        <end position="26"/>
    </location>
</feature>
<dbReference type="InterPro" id="IPR050570">
    <property type="entry name" value="Cell_wall_metabolism_enzyme"/>
</dbReference>
<dbReference type="AlphaFoldDB" id="A0A1G1Z4T2"/>
<dbReference type="Pfam" id="PF01551">
    <property type="entry name" value="Peptidase_M23"/>
    <property type="match status" value="1"/>
</dbReference>
<accession>A0A1G1Z4T2</accession>
<sequence length="416" mass="46223">MKFLRKFAILGLLVIGCTGMQQPVLAAQTPEELRQAIDARAKELEAISAQIQETNDNLSKLQGQGRTLTQEVKKFDYLINQANLGIKSSEVSVQKLGLELDSLNYKLVDANQSIESKKEAIVETLRILLKRDREGILHMLLKNASLVEGVFDIQAVKDLQDVLSANVSDLKKMQETLTETISKTSDKRVAIETENRNLKNKKLILDDQKQDKNDVLKQVKNRESLYQKQLTELESQQESVSKDIAEIERELRAKFDASILPLKRPGVFHWPVTLRSSGGIGVITQHAGGVSRLYNGRPHNGLDIGIPIGTPIMSAEDGIVTAVDNNGKRLQYGRYVLIKHGNNMTTLYAHLSRQIVQVGQSVKRGETIGYSGNTGYSTGPHLHFGVYWSPSVIMKSIYPATGLVPIGVIIDPEDYL</sequence>
<dbReference type="STRING" id="1797690.A3B23_00690"/>
<comment type="caution">
    <text evidence="4">The sequence shown here is derived from an EMBL/GenBank/DDBJ whole genome shotgun (WGS) entry which is preliminary data.</text>
</comment>
<feature type="coiled-coil region" evidence="1">
    <location>
        <begin position="181"/>
        <end position="250"/>
    </location>
</feature>
<evidence type="ECO:0000256" key="2">
    <source>
        <dbReference type="SAM" id="SignalP"/>
    </source>
</evidence>
<organism evidence="4 5">
    <name type="scientific">Candidatus Colwellbacteria bacterium RIFCSPLOWO2_01_FULL_48_10</name>
    <dbReference type="NCBI Taxonomy" id="1797690"/>
    <lineage>
        <taxon>Bacteria</taxon>
        <taxon>Candidatus Colwelliibacteriota</taxon>
    </lineage>
</organism>
<evidence type="ECO:0000259" key="3">
    <source>
        <dbReference type="Pfam" id="PF01551"/>
    </source>
</evidence>
<dbReference type="PANTHER" id="PTHR21666:SF270">
    <property type="entry name" value="MUREIN HYDROLASE ACTIVATOR ENVC"/>
    <property type="match status" value="1"/>
</dbReference>
<reference evidence="4 5" key="1">
    <citation type="journal article" date="2016" name="Nat. Commun.">
        <title>Thousands of microbial genomes shed light on interconnected biogeochemical processes in an aquifer system.</title>
        <authorList>
            <person name="Anantharaman K."/>
            <person name="Brown C.T."/>
            <person name="Hug L.A."/>
            <person name="Sharon I."/>
            <person name="Castelle C.J."/>
            <person name="Probst A.J."/>
            <person name="Thomas B.C."/>
            <person name="Singh A."/>
            <person name="Wilkins M.J."/>
            <person name="Karaoz U."/>
            <person name="Brodie E.L."/>
            <person name="Williams K.H."/>
            <person name="Hubbard S.S."/>
            <person name="Banfield J.F."/>
        </authorList>
    </citation>
    <scope>NUCLEOTIDE SEQUENCE [LARGE SCALE GENOMIC DNA]</scope>
</reference>
<dbReference type="CDD" id="cd12797">
    <property type="entry name" value="M23_peptidase"/>
    <property type="match status" value="1"/>
</dbReference>
<dbReference type="Gene3D" id="2.70.70.10">
    <property type="entry name" value="Glucose Permease (Domain IIA)"/>
    <property type="match status" value="1"/>
</dbReference>
<dbReference type="PROSITE" id="PS51257">
    <property type="entry name" value="PROKAR_LIPOPROTEIN"/>
    <property type="match status" value="1"/>
</dbReference>
<feature type="chain" id="PRO_5009581713" description="M23ase beta-sheet core domain-containing protein" evidence="2">
    <location>
        <begin position="27"/>
        <end position="416"/>
    </location>
</feature>
<keyword evidence="2" id="KW-0732">Signal</keyword>
<name>A0A1G1Z4T2_9BACT</name>
<evidence type="ECO:0000313" key="4">
    <source>
        <dbReference type="EMBL" id="OGY59623.1"/>
    </source>
</evidence>
<dbReference type="InterPro" id="IPR016047">
    <property type="entry name" value="M23ase_b-sheet_dom"/>
</dbReference>
<protein>
    <recommendedName>
        <fullName evidence="3">M23ase beta-sheet core domain-containing protein</fullName>
    </recommendedName>
</protein>
<proteinExistence type="predicted"/>
<dbReference type="InterPro" id="IPR011055">
    <property type="entry name" value="Dup_hybrid_motif"/>
</dbReference>
<dbReference type="Gene3D" id="6.10.250.3150">
    <property type="match status" value="1"/>
</dbReference>
<gene>
    <name evidence="4" type="ORF">A3B23_00690</name>
</gene>
<evidence type="ECO:0000256" key="1">
    <source>
        <dbReference type="SAM" id="Coils"/>
    </source>
</evidence>
<evidence type="ECO:0000313" key="5">
    <source>
        <dbReference type="Proteomes" id="UP000178744"/>
    </source>
</evidence>
<dbReference type="EMBL" id="MHIY01000022">
    <property type="protein sequence ID" value="OGY59623.1"/>
    <property type="molecule type" value="Genomic_DNA"/>
</dbReference>
<dbReference type="SUPFAM" id="SSF51261">
    <property type="entry name" value="Duplicated hybrid motif"/>
    <property type="match status" value="1"/>
</dbReference>